<dbReference type="PROSITE" id="PS51352">
    <property type="entry name" value="THIOREDOXIN_2"/>
    <property type="match status" value="1"/>
</dbReference>
<evidence type="ECO:0000256" key="4">
    <source>
        <dbReference type="ARBA" id="ARBA00023284"/>
    </source>
</evidence>
<feature type="active site" description="Nucleophile" evidence="5">
    <location>
        <position position="14"/>
    </location>
</feature>
<dbReference type="PANTHER" id="PTHR45663:SF11">
    <property type="entry name" value="GEO12009P1"/>
    <property type="match status" value="1"/>
</dbReference>
<proteinExistence type="predicted"/>
<dbReference type="PRINTS" id="PR00421">
    <property type="entry name" value="THIOREDOXIN"/>
</dbReference>
<sequence length="89" mass="10225">MGKPVLYDFSASWCGPCRLQKPELERLKQRLGDAVDIRVVDVDENPELAARYGIRVVPTLIIEKDNEIMQVFQGVTRADILEDELRRLL</sequence>
<name>A0A832RVN6_9EURY</name>
<dbReference type="Gene3D" id="3.40.30.10">
    <property type="entry name" value="Glutaredoxin"/>
    <property type="match status" value="1"/>
</dbReference>
<evidence type="ECO:0000259" key="7">
    <source>
        <dbReference type="PROSITE" id="PS51352"/>
    </source>
</evidence>
<dbReference type="PANTHER" id="PTHR45663">
    <property type="entry name" value="GEO12009P1"/>
    <property type="match status" value="1"/>
</dbReference>
<dbReference type="Proteomes" id="UP000600363">
    <property type="component" value="Unassembled WGS sequence"/>
</dbReference>
<feature type="active site" description="Nucleophile" evidence="5">
    <location>
        <position position="17"/>
    </location>
</feature>
<dbReference type="GO" id="GO:0005737">
    <property type="term" value="C:cytoplasm"/>
    <property type="evidence" value="ECO:0007669"/>
    <property type="project" value="TreeGrafter"/>
</dbReference>
<feature type="disulfide bond" description="Redox-active" evidence="6">
    <location>
        <begin position="14"/>
        <end position="17"/>
    </location>
</feature>
<dbReference type="CDD" id="cd02947">
    <property type="entry name" value="TRX_family"/>
    <property type="match status" value="1"/>
</dbReference>
<dbReference type="EMBL" id="DUIH01000021">
    <property type="protein sequence ID" value="HIH70297.1"/>
    <property type="molecule type" value="Genomic_DNA"/>
</dbReference>
<protein>
    <submittedName>
        <fullName evidence="8">Thioredoxin fold domain-containing protein</fullName>
    </submittedName>
</protein>
<dbReference type="PIRSF" id="PIRSF000077">
    <property type="entry name" value="Thioredoxin"/>
    <property type="match status" value="1"/>
</dbReference>
<organism evidence="8 9">
    <name type="scientific">Methermicoccus shengliensis</name>
    <dbReference type="NCBI Taxonomy" id="660064"/>
    <lineage>
        <taxon>Archaea</taxon>
        <taxon>Methanobacteriati</taxon>
        <taxon>Methanobacteriota</taxon>
        <taxon>Stenosarchaea group</taxon>
        <taxon>Methanomicrobia</taxon>
        <taxon>Methanosarcinales</taxon>
        <taxon>Methermicoccaceae</taxon>
        <taxon>Methermicoccus</taxon>
    </lineage>
</organism>
<accession>A0A832RVN6</accession>
<dbReference type="InterPro" id="IPR013766">
    <property type="entry name" value="Thioredoxin_domain"/>
</dbReference>
<comment type="caution">
    <text evidence="8">The sequence shown here is derived from an EMBL/GenBank/DDBJ whole genome shotgun (WGS) entry which is preliminary data.</text>
</comment>
<evidence type="ECO:0000256" key="2">
    <source>
        <dbReference type="ARBA" id="ARBA00022982"/>
    </source>
</evidence>
<dbReference type="InterPro" id="IPR005746">
    <property type="entry name" value="Thioredoxin"/>
</dbReference>
<keyword evidence="3 6" id="KW-1015">Disulfide bond</keyword>
<dbReference type="Pfam" id="PF00085">
    <property type="entry name" value="Thioredoxin"/>
    <property type="match status" value="1"/>
</dbReference>
<keyword evidence="4 6" id="KW-0676">Redox-active center</keyword>
<keyword evidence="1" id="KW-0813">Transport</keyword>
<evidence type="ECO:0000256" key="1">
    <source>
        <dbReference type="ARBA" id="ARBA00022448"/>
    </source>
</evidence>
<evidence type="ECO:0000256" key="6">
    <source>
        <dbReference type="PIRSR" id="PIRSR000077-4"/>
    </source>
</evidence>
<feature type="site" description="Contributes to redox potential value" evidence="5">
    <location>
        <position position="15"/>
    </location>
</feature>
<feature type="site" description="Contributes to redox potential value" evidence="5">
    <location>
        <position position="16"/>
    </location>
</feature>
<feature type="domain" description="Thioredoxin" evidence="7">
    <location>
        <begin position="1"/>
        <end position="89"/>
    </location>
</feature>
<dbReference type="SUPFAM" id="SSF52833">
    <property type="entry name" value="Thioredoxin-like"/>
    <property type="match status" value="1"/>
</dbReference>
<evidence type="ECO:0000313" key="8">
    <source>
        <dbReference type="EMBL" id="HIH70297.1"/>
    </source>
</evidence>
<evidence type="ECO:0000256" key="3">
    <source>
        <dbReference type="ARBA" id="ARBA00023157"/>
    </source>
</evidence>
<feature type="site" description="Deprotonates C-terminal active site Cys" evidence="5">
    <location>
        <position position="8"/>
    </location>
</feature>
<evidence type="ECO:0000256" key="5">
    <source>
        <dbReference type="PIRSR" id="PIRSR000077-1"/>
    </source>
</evidence>
<evidence type="ECO:0000313" key="9">
    <source>
        <dbReference type="Proteomes" id="UP000600363"/>
    </source>
</evidence>
<reference evidence="8" key="1">
    <citation type="journal article" date="2020" name="bioRxiv">
        <title>A rank-normalized archaeal taxonomy based on genome phylogeny resolves widespread incomplete and uneven classifications.</title>
        <authorList>
            <person name="Rinke C."/>
            <person name="Chuvochina M."/>
            <person name="Mussig A.J."/>
            <person name="Chaumeil P.-A."/>
            <person name="Waite D.W."/>
            <person name="Whitman W.B."/>
            <person name="Parks D.H."/>
            <person name="Hugenholtz P."/>
        </authorList>
    </citation>
    <scope>NUCLEOTIDE SEQUENCE</scope>
    <source>
        <strain evidence="8">UBA12518</strain>
    </source>
</reference>
<dbReference type="InterPro" id="IPR036249">
    <property type="entry name" value="Thioredoxin-like_sf"/>
</dbReference>
<dbReference type="AlphaFoldDB" id="A0A832RVN6"/>
<dbReference type="GO" id="GO:0015035">
    <property type="term" value="F:protein-disulfide reductase activity"/>
    <property type="evidence" value="ECO:0007669"/>
    <property type="project" value="InterPro"/>
</dbReference>
<keyword evidence="2" id="KW-0249">Electron transport</keyword>
<gene>
    <name evidence="8" type="ORF">HA299_06785</name>
</gene>